<comment type="cofactor">
    <cofactor evidence="1">
        <name>Ca(2+)</name>
        <dbReference type="ChEBI" id="CHEBI:29108"/>
    </cofactor>
</comment>
<evidence type="ECO:0000256" key="2">
    <source>
        <dbReference type="ARBA" id="ARBA00004613"/>
    </source>
</evidence>
<feature type="domain" description="Pel9A-like right handed beta-helix region" evidence="9">
    <location>
        <begin position="29"/>
        <end position="211"/>
    </location>
</feature>
<dbReference type="Pfam" id="PF22842">
    <property type="entry name" value="Pel9A-like_beta_helix"/>
    <property type="match status" value="1"/>
</dbReference>
<gene>
    <name evidence="10" type="ORF">RM541_11475</name>
</gene>
<keyword evidence="7" id="KW-0456">Lyase</keyword>
<dbReference type="Proteomes" id="UP001253848">
    <property type="component" value="Unassembled WGS sequence"/>
</dbReference>
<evidence type="ECO:0000256" key="6">
    <source>
        <dbReference type="ARBA" id="ARBA00022837"/>
    </source>
</evidence>
<comment type="caution">
    <text evidence="10">The sequence shown here is derived from an EMBL/GenBank/DDBJ whole genome shotgun (WGS) entry which is preliminary data.</text>
</comment>
<dbReference type="Gene3D" id="2.160.20.10">
    <property type="entry name" value="Single-stranded right-handed beta-helix, Pectin lyase-like"/>
    <property type="match status" value="1"/>
</dbReference>
<evidence type="ECO:0000259" key="9">
    <source>
        <dbReference type="Pfam" id="PF22842"/>
    </source>
</evidence>
<accession>A0ABU3DTD6</accession>
<sequence length="365" mass="40183">MKAINDAEPGDSIFVKTGRYSISKRIFINDSGTSDRSIFLIGDISGERPVLDFSSMKEDSSNQGIVLKADNWHIKGLQFYKAGDNGLHIRGNNNIIEFCSFSECADTGLQLDDGASNNTILNCDSFYNADSKLENADGFAVKMDVGSGNRFIGCRAWNNLDDGWDGYLREADNVKTTYQNCWAFNNGYLKNGNKGKGDGNGFKTGGSDNKTRKHNASYYRCMAVNNVSDGFDHNSNRGEVSILNCSATGNGRNFAFAEKNGLEKITIINSLVMGDLGKYNAEVEEVRNNSWQMNLTVSEKDFVSVDTSELSKPRKRDGSLPDIGFMRPRENTELVDAGVVTDKIYSGKAPDIGALESEPIENYLK</sequence>
<organism evidence="10 11">
    <name type="scientific">Autumnicola psychrophila</name>
    <dbReference type="NCBI Taxonomy" id="3075592"/>
    <lineage>
        <taxon>Bacteria</taxon>
        <taxon>Pseudomonadati</taxon>
        <taxon>Bacteroidota</taxon>
        <taxon>Flavobacteriia</taxon>
        <taxon>Flavobacteriales</taxon>
        <taxon>Flavobacteriaceae</taxon>
        <taxon>Autumnicola</taxon>
    </lineage>
</organism>
<comment type="similarity">
    <text evidence="8">Belongs to the polysaccharide lyase 9 family.</text>
</comment>
<keyword evidence="6" id="KW-0106">Calcium</keyword>
<keyword evidence="4" id="KW-0479">Metal-binding</keyword>
<dbReference type="SUPFAM" id="SSF51126">
    <property type="entry name" value="Pectin lyase-like"/>
    <property type="match status" value="1"/>
</dbReference>
<evidence type="ECO:0000313" key="11">
    <source>
        <dbReference type="Proteomes" id="UP001253848"/>
    </source>
</evidence>
<comment type="subcellular location">
    <subcellularLocation>
        <location evidence="2">Secreted</location>
    </subcellularLocation>
</comment>
<evidence type="ECO:0000256" key="8">
    <source>
        <dbReference type="ARBA" id="ARBA00038263"/>
    </source>
</evidence>
<dbReference type="PANTHER" id="PTHR40088">
    <property type="entry name" value="PECTATE LYASE (EUROFUNG)"/>
    <property type="match status" value="1"/>
</dbReference>
<keyword evidence="3" id="KW-0964">Secreted</keyword>
<evidence type="ECO:0000256" key="5">
    <source>
        <dbReference type="ARBA" id="ARBA00022729"/>
    </source>
</evidence>
<dbReference type="InterPro" id="IPR011050">
    <property type="entry name" value="Pectin_lyase_fold/virulence"/>
</dbReference>
<dbReference type="RefSeq" id="WP_311500291.1">
    <property type="nucleotide sequence ID" value="NZ_JAVRHN010000008.1"/>
</dbReference>
<dbReference type="EMBL" id="JAVRHN010000008">
    <property type="protein sequence ID" value="MDT0686986.1"/>
    <property type="molecule type" value="Genomic_DNA"/>
</dbReference>
<keyword evidence="5" id="KW-0732">Signal</keyword>
<evidence type="ECO:0000256" key="3">
    <source>
        <dbReference type="ARBA" id="ARBA00022525"/>
    </source>
</evidence>
<protein>
    <submittedName>
        <fullName evidence="10">Right-handed parallel beta-helix repeat-containing protein</fullName>
    </submittedName>
</protein>
<evidence type="ECO:0000256" key="7">
    <source>
        <dbReference type="ARBA" id="ARBA00023239"/>
    </source>
</evidence>
<evidence type="ECO:0000256" key="4">
    <source>
        <dbReference type="ARBA" id="ARBA00022723"/>
    </source>
</evidence>
<keyword evidence="11" id="KW-1185">Reference proteome</keyword>
<dbReference type="InterPro" id="IPR053868">
    <property type="entry name" value="Pel9A-like_beta_helix"/>
</dbReference>
<evidence type="ECO:0000313" key="10">
    <source>
        <dbReference type="EMBL" id="MDT0686986.1"/>
    </source>
</evidence>
<evidence type="ECO:0000256" key="1">
    <source>
        <dbReference type="ARBA" id="ARBA00001913"/>
    </source>
</evidence>
<dbReference type="PANTHER" id="PTHR40088:SF1">
    <property type="entry name" value="PECTATE LYASE PEL9"/>
    <property type="match status" value="1"/>
</dbReference>
<proteinExistence type="inferred from homology"/>
<reference evidence="10 11" key="1">
    <citation type="submission" date="2023-09" db="EMBL/GenBank/DDBJ databases">
        <authorList>
            <person name="Rey-Velasco X."/>
        </authorList>
    </citation>
    <scope>NUCLEOTIDE SEQUENCE [LARGE SCALE GENOMIC DNA]</scope>
    <source>
        <strain evidence="10 11">F225</strain>
    </source>
</reference>
<name>A0ABU3DTD6_9FLAO</name>
<dbReference type="InterPro" id="IPR012334">
    <property type="entry name" value="Pectin_lyas_fold"/>
</dbReference>
<dbReference type="InterPro" id="IPR052052">
    <property type="entry name" value="Polysaccharide_Lyase_9"/>
</dbReference>